<feature type="domain" description="DED" evidence="2">
    <location>
        <begin position="5"/>
        <end position="83"/>
    </location>
</feature>
<evidence type="ECO:0000259" key="2">
    <source>
        <dbReference type="PROSITE" id="PS50168"/>
    </source>
</evidence>
<accession>A0AAU9XI32</accession>
<sequence length="195" mass="22430">MYEIEYYDLIFEISTKIDVNQLERLVFMCTKKISEGSEGTIKSARGLFKELEKQGYLGIDRLENLKEILKQLKKRSMIKKVEEFEIKRRELRIFVIMALENLTIPLNFSSVTTCIPQIILRVFIISQYNCIFNVLKSLKQGCYSSIKMVCNFRTIGGTLSVVTSGMALRSCKTFGEFVEIFNNVVLLACNKLFGS</sequence>
<dbReference type="PROSITE" id="PS50168">
    <property type="entry name" value="DED"/>
    <property type="match status" value="1"/>
</dbReference>
<proteinExistence type="predicted"/>
<dbReference type="AlphaFoldDB" id="A0AAU9XI32"/>
<reference evidence="3 4" key="1">
    <citation type="submission" date="2022-05" db="EMBL/GenBank/DDBJ databases">
        <authorList>
            <consortium name="Genoscope - CEA"/>
            <person name="William W."/>
        </authorList>
    </citation>
    <scope>NUCLEOTIDE SEQUENCE [LARGE SCALE GENOMIC DNA]</scope>
</reference>
<dbReference type="Gene3D" id="1.10.533.10">
    <property type="entry name" value="Death Domain, Fas"/>
    <property type="match status" value="1"/>
</dbReference>
<evidence type="ECO:0000313" key="3">
    <source>
        <dbReference type="EMBL" id="CAH3148377.1"/>
    </source>
</evidence>
<dbReference type="SMART" id="SM00031">
    <property type="entry name" value="DED"/>
    <property type="match status" value="1"/>
</dbReference>
<dbReference type="InterPro" id="IPR011029">
    <property type="entry name" value="DEATH-like_dom_sf"/>
</dbReference>
<dbReference type="GO" id="GO:0042981">
    <property type="term" value="P:regulation of apoptotic process"/>
    <property type="evidence" value="ECO:0007669"/>
    <property type="project" value="InterPro"/>
</dbReference>
<evidence type="ECO:0000256" key="1">
    <source>
        <dbReference type="ARBA" id="ARBA00022703"/>
    </source>
</evidence>
<dbReference type="InterPro" id="IPR001875">
    <property type="entry name" value="DED_dom"/>
</dbReference>
<dbReference type="GO" id="GO:0006915">
    <property type="term" value="P:apoptotic process"/>
    <property type="evidence" value="ECO:0007669"/>
    <property type="project" value="UniProtKB-KW"/>
</dbReference>
<dbReference type="Pfam" id="PF01335">
    <property type="entry name" value="DED"/>
    <property type="match status" value="1"/>
</dbReference>
<dbReference type="PANTHER" id="PTHR48169">
    <property type="entry name" value="DED DOMAIN-CONTAINING PROTEIN"/>
    <property type="match status" value="1"/>
</dbReference>
<dbReference type="PANTHER" id="PTHR48169:SF7">
    <property type="entry name" value="CASPASE 10"/>
    <property type="match status" value="1"/>
</dbReference>
<organism evidence="3 4">
    <name type="scientific">Pocillopora meandrina</name>
    <dbReference type="NCBI Taxonomy" id="46732"/>
    <lineage>
        <taxon>Eukaryota</taxon>
        <taxon>Metazoa</taxon>
        <taxon>Cnidaria</taxon>
        <taxon>Anthozoa</taxon>
        <taxon>Hexacorallia</taxon>
        <taxon>Scleractinia</taxon>
        <taxon>Astrocoeniina</taxon>
        <taxon>Pocilloporidae</taxon>
        <taxon>Pocillopora</taxon>
    </lineage>
</organism>
<dbReference type="Proteomes" id="UP001159428">
    <property type="component" value="Unassembled WGS sequence"/>
</dbReference>
<evidence type="ECO:0000313" key="4">
    <source>
        <dbReference type="Proteomes" id="UP001159428"/>
    </source>
</evidence>
<protein>
    <recommendedName>
        <fullName evidence="2">DED domain-containing protein</fullName>
    </recommendedName>
</protein>
<gene>
    <name evidence="3" type="ORF">PMEA_00023848</name>
</gene>
<comment type="caution">
    <text evidence="3">The sequence shown here is derived from an EMBL/GenBank/DDBJ whole genome shotgun (WGS) entry which is preliminary data.</text>
</comment>
<keyword evidence="1" id="KW-0053">Apoptosis</keyword>
<dbReference type="SUPFAM" id="SSF47986">
    <property type="entry name" value="DEATH domain"/>
    <property type="match status" value="1"/>
</dbReference>
<dbReference type="EMBL" id="CALNXJ010000044">
    <property type="protein sequence ID" value="CAH3148377.1"/>
    <property type="molecule type" value="Genomic_DNA"/>
</dbReference>
<name>A0AAU9XI32_9CNID</name>
<keyword evidence="4" id="KW-1185">Reference proteome</keyword>